<keyword evidence="5 6" id="KW-0249">Electron transport</keyword>
<comment type="cofactor">
    <cofactor evidence="6">
        <name>FMN</name>
        <dbReference type="ChEBI" id="CHEBI:58210"/>
    </cofactor>
</comment>
<comment type="subcellular location">
    <subcellularLocation>
        <location evidence="6">Cell membrane</location>
        <topology evidence="6">Single-pass membrane protein</topology>
    </subcellularLocation>
</comment>
<evidence type="ECO:0000259" key="8">
    <source>
        <dbReference type="SMART" id="SM00900"/>
    </source>
</evidence>
<name>A0A7G1HUE4_9BACT</name>
<dbReference type="GO" id="GO:0022900">
    <property type="term" value="P:electron transport chain"/>
    <property type="evidence" value="ECO:0007669"/>
    <property type="project" value="UniProtKB-UniRule"/>
</dbReference>
<evidence type="ECO:0000256" key="4">
    <source>
        <dbReference type="ARBA" id="ARBA00022643"/>
    </source>
</evidence>
<gene>
    <name evidence="6" type="primary">rnfG</name>
    <name evidence="9" type="ORF">Cop2CBH44_09860</name>
</gene>
<dbReference type="Gene3D" id="3.90.1010.20">
    <property type="match status" value="1"/>
</dbReference>
<dbReference type="HAMAP" id="MF_00479">
    <property type="entry name" value="RsxG_RnfG"/>
    <property type="match status" value="1"/>
</dbReference>
<evidence type="ECO:0000313" key="9">
    <source>
        <dbReference type="EMBL" id="BCI62633.1"/>
    </source>
</evidence>
<keyword evidence="6 7" id="KW-0812">Transmembrane</keyword>
<keyword evidence="1 6" id="KW-0813">Transport</keyword>
<dbReference type="InterPro" id="IPR010209">
    <property type="entry name" value="Ion_transpt_RnfG/RsxG"/>
</dbReference>
<evidence type="ECO:0000256" key="3">
    <source>
        <dbReference type="ARBA" id="ARBA00022630"/>
    </source>
</evidence>
<keyword evidence="6" id="KW-1003">Cell membrane</keyword>
<dbReference type="GO" id="GO:0005886">
    <property type="term" value="C:plasma membrane"/>
    <property type="evidence" value="ECO:0007669"/>
    <property type="project" value="UniProtKB-SubCell"/>
</dbReference>
<keyword evidence="6 7" id="KW-1133">Transmembrane helix</keyword>
<proteinExistence type="inferred from homology"/>
<dbReference type="EMBL" id="AP023322">
    <property type="protein sequence ID" value="BCI62633.1"/>
    <property type="molecule type" value="Genomic_DNA"/>
</dbReference>
<dbReference type="PANTHER" id="PTHR36118">
    <property type="entry name" value="ION-TRANSLOCATING OXIDOREDUCTASE COMPLEX SUBUNIT G"/>
    <property type="match status" value="1"/>
</dbReference>
<evidence type="ECO:0000256" key="6">
    <source>
        <dbReference type="HAMAP-Rule" id="MF_00479"/>
    </source>
</evidence>
<dbReference type="Pfam" id="PF04205">
    <property type="entry name" value="FMN_bind"/>
    <property type="match status" value="1"/>
</dbReference>
<dbReference type="NCBIfam" id="TIGR01947">
    <property type="entry name" value="rnfG"/>
    <property type="match status" value="1"/>
</dbReference>
<reference evidence="10" key="1">
    <citation type="submission" date="2020-07" db="EMBL/GenBank/DDBJ databases">
        <title>Complete genome sequencing of Coprobacter sp. strain 2CBH44.</title>
        <authorList>
            <person name="Sakamoto M."/>
            <person name="Murakami T."/>
            <person name="Mori H."/>
        </authorList>
    </citation>
    <scope>NUCLEOTIDE SEQUENCE [LARGE SCALE GENOMIC DNA]</scope>
    <source>
        <strain evidence="10">2CBH44</strain>
    </source>
</reference>
<dbReference type="PIRSF" id="PIRSF006091">
    <property type="entry name" value="E_trnsport_RnfG"/>
    <property type="match status" value="1"/>
</dbReference>
<keyword evidence="6" id="KW-1278">Translocase</keyword>
<keyword evidence="10" id="KW-1185">Reference proteome</keyword>
<dbReference type="RefSeq" id="WP_021931291.1">
    <property type="nucleotide sequence ID" value="NZ_AP023322.1"/>
</dbReference>
<keyword evidence="6 7" id="KW-0472">Membrane</keyword>
<comment type="subunit">
    <text evidence="6">The complex is composed of six subunits: RnfA, RnfB, RnfC, RnfD, RnfE and RnfG.</text>
</comment>
<keyword evidence="4 6" id="KW-0288">FMN</keyword>
<feature type="domain" description="FMN-binding" evidence="8">
    <location>
        <begin position="102"/>
        <end position="193"/>
    </location>
</feature>
<comment type="function">
    <text evidence="6">Part of a membrane-bound complex that couples electron transfer with translocation of ions across the membrane.</text>
</comment>
<evidence type="ECO:0000313" key="10">
    <source>
        <dbReference type="Proteomes" id="UP000594042"/>
    </source>
</evidence>
<dbReference type="PANTHER" id="PTHR36118:SF1">
    <property type="entry name" value="ION-TRANSLOCATING OXIDOREDUCTASE COMPLEX SUBUNIT G"/>
    <property type="match status" value="1"/>
</dbReference>
<evidence type="ECO:0000256" key="1">
    <source>
        <dbReference type="ARBA" id="ARBA00022448"/>
    </source>
</evidence>
<dbReference type="GO" id="GO:0009055">
    <property type="term" value="F:electron transfer activity"/>
    <property type="evidence" value="ECO:0007669"/>
    <property type="project" value="InterPro"/>
</dbReference>
<dbReference type="AlphaFoldDB" id="A0A7G1HUE4"/>
<keyword evidence="3 6" id="KW-0285">Flavoprotein</keyword>
<dbReference type="KEGG" id="copr:Cop2CBH44_09860"/>
<dbReference type="EC" id="7.-.-.-" evidence="6"/>
<keyword evidence="2 6" id="KW-0597">Phosphoprotein</keyword>
<dbReference type="InterPro" id="IPR007329">
    <property type="entry name" value="FMN-bd"/>
</dbReference>
<organism evidence="9 10">
    <name type="scientific">Coprobacter secundus subsp. similis</name>
    <dbReference type="NCBI Taxonomy" id="2751153"/>
    <lineage>
        <taxon>Bacteria</taxon>
        <taxon>Pseudomonadati</taxon>
        <taxon>Bacteroidota</taxon>
        <taxon>Bacteroidia</taxon>
        <taxon>Bacteroidales</taxon>
        <taxon>Barnesiellaceae</taxon>
        <taxon>Coprobacter</taxon>
    </lineage>
</organism>
<accession>A0A7G1HUE4</accession>
<dbReference type="SMART" id="SM00900">
    <property type="entry name" value="FMN_bind"/>
    <property type="match status" value="1"/>
</dbReference>
<evidence type="ECO:0000256" key="5">
    <source>
        <dbReference type="ARBA" id="ARBA00022982"/>
    </source>
</evidence>
<evidence type="ECO:0000256" key="2">
    <source>
        <dbReference type="ARBA" id="ARBA00022553"/>
    </source>
</evidence>
<protein>
    <recommendedName>
        <fullName evidence="6">Ion-translocating oxidoreductase complex subunit G</fullName>
        <ecNumber evidence="6">7.-.-.-</ecNumber>
    </recommendedName>
    <alternativeName>
        <fullName evidence="6">Rnf electron transport complex subunit G</fullName>
    </alternativeName>
</protein>
<sequence length="215" mass="23260">MAKTESTFLNMVLVLTIICIIVGTILGSVYKLTEAPIAKAEKAKQEKAIKDVAPDFDNDPIAEQYTHELYAGTNENMILTIFPAKKNGVLVGAAVESLTRKGFGGEISIMVGFNADGSIRNYQVLKHAETPGLGSKMQEWFRTDKNHQSILGLNPGKGEMKVSKDGGNIDAITAATISSRAFIDAIQNAYRAFMGEPDVHSAASPKANQNKEEKK</sequence>
<dbReference type="GO" id="GO:0010181">
    <property type="term" value="F:FMN binding"/>
    <property type="evidence" value="ECO:0007669"/>
    <property type="project" value="InterPro"/>
</dbReference>
<evidence type="ECO:0000256" key="7">
    <source>
        <dbReference type="SAM" id="Phobius"/>
    </source>
</evidence>
<comment type="similarity">
    <text evidence="6">Belongs to the RnfG family.</text>
</comment>
<dbReference type="Proteomes" id="UP000594042">
    <property type="component" value="Chromosome"/>
</dbReference>
<feature type="modified residue" description="FMN phosphoryl threonine" evidence="6">
    <location>
        <position position="176"/>
    </location>
</feature>
<feature type="transmembrane region" description="Helical" evidence="7">
    <location>
        <begin position="7"/>
        <end position="30"/>
    </location>
</feature>